<name>A0A514D5R4_9VIRU</name>
<evidence type="ECO:0000256" key="1">
    <source>
        <dbReference type="SAM" id="MobiDB-lite"/>
    </source>
</evidence>
<sequence>MSRFSSAGKVYYVCTVRKYKKGTHCKEFTDEVILSTRPCDPARAPGAPSPCQKEKLHKVHRHRSKRKKTRKYHLPPGTPRYREQHQVDVPVYLGREWARNWNDGGAYLYNFQHYTSVPPERLAWINGKRCWDQTNPPPPRSWHDLYRVSTTGVHLLPRADVGGPLRIIETRSGHNVPEGDVHVDDGPYGVQRGYDGSFAPEDFGGFGSNDLDFAGNWVIEPERSLGDPEPYGPIGWDRFKPRIQQVDLPLAIYELKDLPDQLATSAEGFRDLYKAAKGRSLREGAHLLGPKHVSEHFLNHVFGWVPFVGDVTKTLGAVRDQNKKLQKLIQNNGQWVHRGGTISKSPLTLISEYDDVARFPRIYPALDTHLLRTVEYPDGIYRYGQSSYSLYKAERIWFVGEFKYYLPSLARDHENLYHMINLLHYYGARISPDLIWKATPWTWLFDWFGDTGRLMTEMSDRANDNLVCRYAYVMRTVEYHKVHRAVLHLRDGSDQHFSWTQNILSKRRARASPFGFGLSSGDLSAKQLAILAAIGITRI</sequence>
<accession>A0A514D5R4</accession>
<organism evidence="2">
    <name type="scientific">Leviviridae sp</name>
    <dbReference type="NCBI Taxonomy" id="2027243"/>
    <lineage>
        <taxon>Viruses</taxon>
        <taxon>Riboviria</taxon>
        <taxon>Orthornavirae</taxon>
        <taxon>Lenarviricota</taxon>
        <taxon>Leviviricetes</taxon>
        <taxon>Norzivirales</taxon>
        <taxon>Fiersviridae</taxon>
    </lineage>
</organism>
<feature type="region of interest" description="Disordered" evidence="1">
    <location>
        <begin position="43"/>
        <end position="80"/>
    </location>
</feature>
<gene>
    <name evidence="2" type="ORF">H2BulkLitter10371_000003</name>
</gene>
<feature type="compositionally biased region" description="Basic residues" evidence="1">
    <location>
        <begin position="55"/>
        <end position="73"/>
    </location>
</feature>
<evidence type="ECO:0000313" key="2">
    <source>
        <dbReference type="EMBL" id="QDH88961.1"/>
    </source>
</evidence>
<dbReference type="EMBL" id="MN034500">
    <property type="protein sequence ID" value="QDH88961.1"/>
    <property type="molecule type" value="Genomic_RNA"/>
</dbReference>
<reference evidence="2" key="1">
    <citation type="submission" date="2019-05" db="EMBL/GenBank/DDBJ databases">
        <title>Metatranscriptomic reconstruction reveals RNA viruses with the potential to shape carbon cycling in soil.</title>
        <authorList>
            <person name="Starr E.P."/>
            <person name="Nuccio E."/>
            <person name="Pett-Ridge J."/>
            <person name="Banfield J.F."/>
            <person name="Firestone M.K."/>
        </authorList>
    </citation>
    <scope>NUCLEOTIDE SEQUENCE</scope>
    <source>
        <strain evidence="2">H2_Bulk_Litter_10_scaffold_371</strain>
    </source>
</reference>
<proteinExistence type="predicted"/>
<protein>
    <submittedName>
        <fullName evidence="2">Uncharacterized protein</fullName>
    </submittedName>
</protein>